<organism evidence="1 2">
    <name type="scientific">Mycobacterium phage Gyarad</name>
    <dbReference type="NCBI Taxonomy" id="1235691"/>
    <lineage>
        <taxon>Viruses</taxon>
        <taxon>Duplodnaviria</taxon>
        <taxon>Heunggongvirae</taxon>
        <taxon>Uroviricota</taxon>
        <taxon>Caudoviricetes</taxon>
        <taxon>Bclasvirinae</taxon>
        <taxon>Pegunavirus</taxon>
        <taxon>Pegunavirus soto</taxon>
    </lineage>
</organism>
<accession>L7TMP4</accession>
<proteinExistence type="predicted"/>
<gene>
    <name evidence="1" type="ORF">Gyarad_0053</name>
</gene>
<sequence length="74" mass="8377">MARMTDIYVVIDGSRVVGASTKLQGAELMRANYARAAREFWLAHGTRPEEQADTAERQTYDRTRIENTELTDDG</sequence>
<evidence type="ECO:0000313" key="1">
    <source>
        <dbReference type="EMBL" id="AGC34117.1"/>
    </source>
</evidence>
<dbReference type="Proteomes" id="UP000011144">
    <property type="component" value="Genome"/>
</dbReference>
<name>L7TMP4_9CAUD</name>
<dbReference type="EMBL" id="JX649099">
    <property type="protein sequence ID" value="AGC34117.1"/>
    <property type="molecule type" value="Genomic_DNA"/>
</dbReference>
<protein>
    <submittedName>
        <fullName evidence="1">Uncharacterized protein</fullName>
    </submittedName>
</protein>
<evidence type="ECO:0000313" key="2">
    <source>
        <dbReference type="Proteomes" id="UP000011144"/>
    </source>
</evidence>
<reference evidence="1 2" key="1">
    <citation type="journal article" date="2013" name="Genome Announc.">
        <title>Genome sequences of five b1 subcluster mycobacteriophages.</title>
        <authorList>
            <person name="Breakwell D.P."/>
            <person name="Barrus E.Z."/>
            <person name="Benedict A.B."/>
            <person name="Brighton A.K."/>
            <person name="Fisher J.N."/>
            <person name="Gardner A.V."/>
            <person name="Kartchner B.J."/>
            <person name="Ladle K.C."/>
            <person name="Lunt B.L."/>
            <person name="Merrill B.D."/>
            <person name="Morrell J.D."/>
            <person name="Burnett S.H."/>
            <person name="Grose J.H."/>
        </authorList>
    </citation>
    <scope>NUCLEOTIDE SEQUENCE [LARGE SCALE GENOMIC DNA]</scope>
</reference>